<reference evidence="3" key="1">
    <citation type="submission" date="2023-07" db="EMBL/GenBank/DDBJ databases">
        <title>A draft genome of Kazachstania heterogenica Y-27499.</title>
        <authorList>
            <person name="Donic C."/>
            <person name="Kralova J.S."/>
            <person name="Fidel L."/>
            <person name="Ben-Dor S."/>
            <person name="Jung S."/>
        </authorList>
    </citation>
    <scope>NUCLEOTIDE SEQUENCE [LARGE SCALE GENOMIC DNA]</scope>
    <source>
        <strain evidence="3">Y27499</strain>
    </source>
</reference>
<gene>
    <name evidence="2" type="ORF">RI543_000502</name>
</gene>
<organism evidence="2 3">
    <name type="scientific">Arxiozyma heterogenica</name>
    <dbReference type="NCBI Taxonomy" id="278026"/>
    <lineage>
        <taxon>Eukaryota</taxon>
        <taxon>Fungi</taxon>
        <taxon>Dikarya</taxon>
        <taxon>Ascomycota</taxon>
        <taxon>Saccharomycotina</taxon>
        <taxon>Saccharomycetes</taxon>
        <taxon>Saccharomycetales</taxon>
        <taxon>Saccharomycetaceae</taxon>
        <taxon>Arxiozyma</taxon>
    </lineage>
</organism>
<sequence>MILDEAAFNKQFNSHRLQQLDKNVFFGSLPSLNDLDSLKTNNIRFLIGIDIPTETMSQLYTHSNLCNLYSSNGINDIIMINFNTSLMPQPFNVNDPTISCYINNNSCMLNKLTAQLNPEIFNTNQVIYGNKTNYTNVRFNVFQLNNYDLFEQFNDWLEIFKSTGNGVLIFGDHENNETFIALLISCVIKKSSNLKIMDAFQFVKSLKNDSNDNIQEQRIYWNSGLLSYYETIRKNSMVWSANGIPSLSYGSSMFQNKTISPNKRRVINLHPQNQTPMSPTSPLKGKVNPVGSFDRCKRARSD</sequence>
<name>A0AAN7W608_9SACH</name>
<feature type="compositionally biased region" description="Polar residues" evidence="1">
    <location>
        <begin position="270"/>
        <end position="281"/>
    </location>
</feature>
<evidence type="ECO:0000313" key="2">
    <source>
        <dbReference type="EMBL" id="KAK5782016.1"/>
    </source>
</evidence>
<feature type="region of interest" description="Disordered" evidence="1">
    <location>
        <begin position="270"/>
        <end position="302"/>
    </location>
</feature>
<accession>A0AAN7W608</accession>
<proteinExistence type="predicted"/>
<evidence type="ECO:0000256" key="1">
    <source>
        <dbReference type="SAM" id="MobiDB-lite"/>
    </source>
</evidence>
<dbReference type="EMBL" id="JAWIZZ010000022">
    <property type="protein sequence ID" value="KAK5782016.1"/>
    <property type="molecule type" value="Genomic_DNA"/>
</dbReference>
<evidence type="ECO:0000313" key="3">
    <source>
        <dbReference type="Proteomes" id="UP001306508"/>
    </source>
</evidence>
<protein>
    <submittedName>
        <fullName evidence="2">Uncharacterized protein</fullName>
    </submittedName>
</protein>
<keyword evidence="3" id="KW-1185">Reference proteome</keyword>
<dbReference type="AlphaFoldDB" id="A0AAN7W608"/>
<dbReference type="Proteomes" id="UP001306508">
    <property type="component" value="Unassembled WGS sequence"/>
</dbReference>
<comment type="caution">
    <text evidence="2">The sequence shown here is derived from an EMBL/GenBank/DDBJ whole genome shotgun (WGS) entry which is preliminary data.</text>
</comment>